<keyword evidence="5" id="KW-1185">Reference proteome</keyword>
<dbReference type="InterPro" id="IPR036291">
    <property type="entry name" value="NAD(P)-bd_dom_sf"/>
</dbReference>
<keyword evidence="2" id="KW-0520">NAD</keyword>
<evidence type="ECO:0000313" key="4">
    <source>
        <dbReference type="EMBL" id="NNM47709.1"/>
    </source>
</evidence>
<dbReference type="CDD" id="cd05300">
    <property type="entry name" value="2-Hacid_dh_1"/>
    <property type="match status" value="1"/>
</dbReference>
<dbReference type="PANTHER" id="PTHR43333">
    <property type="entry name" value="2-HACID_DH_C DOMAIN-CONTAINING PROTEIN"/>
    <property type="match status" value="1"/>
</dbReference>
<dbReference type="AlphaFoldDB" id="A0A849HKR1"/>
<dbReference type="SUPFAM" id="SSF51735">
    <property type="entry name" value="NAD(P)-binding Rossmann-fold domains"/>
    <property type="match status" value="1"/>
</dbReference>
<dbReference type="RefSeq" id="WP_171244818.1">
    <property type="nucleotide sequence ID" value="NZ_JABEPQ010000004.1"/>
</dbReference>
<dbReference type="GO" id="GO:0051287">
    <property type="term" value="F:NAD binding"/>
    <property type="evidence" value="ECO:0007669"/>
    <property type="project" value="InterPro"/>
</dbReference>
<organism evidence="4 5">
    <name type="scientific">Knoellia koreensis</name>
    <dbReference type="NCBI Taxonomy" id="2730921"/>
    <lineage>
        <taxon>Bacteria</taxon>
        <taxon>Bacillati</taxon>
        <taxon>Actinomycetota</taxon>
        <taxon>Actinomycetes</taxon>
        <taxon>Micrococcales</taxon>
        <taxon>Intrasporangiaceae</taxon>
        <taxon>Knoellia</taxon>
    </lineage>
</organism>
<dbReference type="PANTHER" id="PTHR43333:SF1">
    <property type="entry name" value="D-ISOMER SPECIFIC 2-HYDROXYACID DEHYDROGENASE NAD-BINDING DOMAIN-CONTAINING PROTEIN"/>
    <property type="match status" value="1"/>
</dbReference>
<protein>
    <submittedName>
        <fullName evidence="4">D-2-hydroxyacid dehydrogenase</fullName>
    </submittedName>
</protein>
<dbReference type="InterPro" id="IPR006140">
    <property type="entry name" value="D-isomer_DH_NAD-bd"/>
</dbReference>
<evidence type="ECO:0000256" key="1">
    <source>
        <dbReference type="ARBA" id="ARBA00023002"/>
    </source>
</evidence>
<evidence type="ECO:0000259" key="3">
    <source>
        <dbReference type="Pfam" id="PF02826"/>
    </source>
</evidence>
<dbReference type="Gene3D" id="3.40.50.720">
    <property type="entry name" value="NAD(P)-binding Rossmann-like Domain"/>
    <property type="match status" value="2"/>
</dbReference>
<dbReference type="GO" id="GO:0016616">
    <property type="term" value="F:oxidoreductase activity, acting on the CH-OH group of donors, NAD or NADP as acceptor"/>
    <property type="evidence" value="ECO:0007669"/>
    <property type="project" value="InterPro"/>
</dbReference>
<dbReference type="EMBL" id="JABEPQ010000004">
    <property type="protein sequence ID" value="NNM47709.1"/>
    <property type="molecule type" value="Genomic_DNA"/>
</dbReference>
<accession>A0A849HKR1</accession>
<proteinExistence type="predicted"/>
<name>A0A849HKR1_9MICO</name>
<evidence type="ECO:0000256" key="2">
    <source>
        <dbReference type="ARBA" id="ARBA00023027"/>
    </source>
</evidence>
<dbReference type="SUPFAM" id="SSF52283">
    <property type="entry name" value="Formate/glycerate dehydrogenase catalytic domain-like"/>
    <property type="match status" value="1"/>
</dbReference>
<gene>
    <name evidence="4" type="ORF">HJG52_17085</name>
</gene>
<evidence type="ECO:0000313" key="5">
    <source>
        <dbReference type="Proteomes" id="UP000588586"/>
    </source>
</evidence>
<reference evidence="4 5" key="1">
    <citation type="submission" date="2020-04" db="EMBL/GenBank/DDBJ databases">
        <title>Knoellia sp. isolate from air conditioner.</title>
        <authorList>
            <person name="Chea S."/>
            <person name="Kim D.-U."/>
        </authorList>
    </citation>
    <scope>NUCLEOTIDE SEQUENCE [LARGE SCALE GENOMIC DNA]</scope>
    <source>
        <strain evidence="4 5">DB2414S</strain>
    </source>
</reference>
<dbReference type="Pfam" id="PF02826">
    <property type="entry name" value="2-Hacid_dh_C"/>
    <property type="match status" value="1"/>
</dbReference>
<sequence length="312" mass="33417">MTRVVLHPWFPPEVDTALKAVPGISLHVAADQDDVAAAMQDGAEVLVTSFWRDDYLTPSLKWIAGTGAGTEQYPKDLLAEQSVVLTTAHGVHASCVAEHAFALLLGTVRHIGAAVRDMVQHEWTPRVGEELAGKNMLVVGLGLIGEEVARRASAWDMEVRGVKRQPVGYSGPVAHVVGPDELHPMLEWADVVVVAAPSTPQTRGVIGAKELELLGSGWLVNVGRGDLVDTGALLEALTDGRLRGAGLDVTWPEPLPTDSPLWDLPQVVLSAHMAGNSPSFGPRWAKIFESNLEAFRGSSSQWTNRFDLGGAK</sequence>
<keyword evidence="1" id="KW-0560">Oxidoreductase</keyword>
<comment type="caution">
    <text evidence="4">The sequence shown here is derived from an EMBL/GenBank/DDBJ whole genome shotgun (WGS) entry which is preliminary data.</text>
</comment>
<dbReference type="Proteomes" id="UP000588586">
    <property type="component" value="Unassembled WGS sequence"/>
</dbReference>
<feature type="domain" description="D-isomer specific 2-hydroxyacid dehydrogenase NAD-binding" evidence="3">
    <location>
        <begin position="101"/>
        <end position="274"/>
    </location>
</feature>